<dbReference type="Pfam" id="PF10134">
    <property type="entry name" value="RPA"/>
    <property type="match status" value="1"/>
</dbReference>
<proteinExistence type="predicted"/>
<protein>
    <submittedName>
        <fullName evidence="1">Plasmid replication initiator protein</fullName>
    </submittedName>
</protein>
<dbReference type="EMBL" id="FNEJ01000037">
    <property type="protein sequence ID" value="SDJ49920.1"/>
    <property type="molecule type" value="Genomic_DNA"/>
</dbReference>
<sequence>MVSETPNLPSPQDALLPDRHPQHDLFICDVADAVLKDVMPQMEHPFYSLSKKPEKNIRRYEHNGQWIQVTPSVKGLATIYDKDILIYCISQIMAKLKNGEPVSKRVRLNTRDLLIFANRGTAGKDYTALQEALERIRGTTISTNIRTGDEEQTDTFGLIDSSSIRRKHGLDGRLLSCEITLSDWVFNAIRHNEVLTLHRDYFRLRKPIERRIYELARKHCGQQTSWKVSLEVLLKKSGSRSSDKEFRRAVRGLAQSDHLPDYHVTLDGTTDMVTFQNRGTMKAAIEGSEPWTGRVDSDVYGDVRNVAPGWDPYYLEQEWRSWLGDNEIVPKHPERHFVKFAKSWFDKRGRP</sequence>
<dbReference type="Proteomes" id="UP000199093">
    <property type="component" value="Unassembled WGS sequence"/>
</dbReference>
<accession>A0A1G8UA91</accession>
<dbReference type="STRING" id="555512.SAMN04487993_103715"/>
<reference evidence="1 2" key="1">
    <citation type="submission" date="2016-10" db="EMBL/GenBank/DDBJ databases">
        <authorList>
            <person name="de Groot N.N."/>
        </authorList>
    </citation>
    <scope>NUCLEOTIDE SEQUENCE [LARGE SCALE GENOMIC DNA]</scope>
    <source>
        <strain evidence="1 2">DSM 26424</strain>
    </source>
</reference>
<organism evidence="1 2">
    <name type="scientific">Salipiger marinus</name>
    <dbReference type="NCBI Taxonomy" id="555512"/>
    <lineage>
        <taxon>Bacteria</taxon>
        <taxon>Pseudomonadati</taxon>
        <taxon>Pseudomonadota</taxon>
        <taxon>Alphaproteobacteria</taxon>
        <taxon>Rhodobacterales</taxon>
        <taxon>Roseobacteraceae</taxon>
        <taxon>Salipiger</taxon>
    </lineage>
</organism>
<name>A0A1G8UA91_9RHOB</name>
<dbReference type="OrthoDB" id="581589at2"/>
<dbReference type="InterPro" id="IPR018777">
    <property type="entry name" value="Replication_initiator_prot_A"/>
</dbReference>
<keyword evidence="2" id="KW-1185">Reference proteome</keyword>
<evidence type="ECO:0000313" key="1">
    <source>
        <dbReference type="EMBL" id="SDJ49920.1"/>
    </source>
</evidence>
<gene>
    <name evidence="1" type="ORF">SAMN04487993_103715</name>
</gene>
<dbReference type="AlphaFoldDB" id="A0A1G8UA91"/>
<evidence type="ECO:0000313" key="2">
    <source>
        <dbReference type="Proteomes" id="UP000199093"/>
    </source>
</evidence>
<dbReference type="RefSeq" id="WP_089852099.1">
    <property type="nucleotide sequence ID" value="NZ_FNEJ01000037.1"/>
</dbReference>